<evidence type="ECO:0000313" key="2">
    <source>
        <dbReference type="EMBL" id="NYZ66286.1"/>
    </source>
</evidence>
<evidence type="ECO:0000256" key="1">
    <source>
        <dbReference type="SAM" id="Phobius"/>
    </source>
</evidence>
<dbReference type="AlphaFoldDB" id="A0A853IFK0"/>
<dbReference type="EMBL" id="JACCKB010000012">
    <property type="protein sequence ID" value="NYZ66286.1"/>
    <property type="molecule type" value="Genomic_DNA"/>
</dbReference>
<accession>A0A853IFK0</accession>
<protein>
    <submittedName>
        <fullName evidence="2">Uncharacterized protein</fullName>
    </submittedName>
</protein>
<name>A0A853IFK0_9GAMM</name>
<keyword evidence="3" id="KW-1185">Reference proteome</keyword>
<dbReference type="Proteomes" id="UP000569732">
    <property type="component" value="Unassembled WGS sequence"/>
</dbReference>
<feature type="transmembrane region" description="Helical" evidence="1">
    <location>
        <begin position="12"/>
        <end position="31"/>
    </location>
</feature>
<proteinExistence type="predicted"/>
<keyword evidence="1" id="KW-0812">Transmembrane</keyword>
<keyword evidence="1" id="KW-0472">Membrane</keyword>
<keyword evidence="1" id="KW-1133">Transmembrane helix</keyword>
<comment type="caution">
    <text evidence="2">The sequence shown here is derived from an EMBL/GenBank/DDBJ whole genome shotgun (WGS) entry which is preliminary data.</text>
</comment>
<reference evidence="2 3" key="1">
    <citation type="submission" date="2020-07" db="EMBL/GenBank/DDBJ databases">
        <title>Endozoicomonas sp. nov., isolated from sediment.</title>
        <authorList>
            <person name="Gu T."/>
        </authorList>
    </citation>
    <scope>NUCLEOTIDE SEQUENCE [LARGE SCALE GENOMIC DNA]</scope>
    <source>
        <strain evidence="2 3">SM1973</strain>
    </source>
</reference>
<evidence type="ECO:0000313" key="3">
    <source>
        <dbReference type="Proteomes" id="UP000569732"/>
    </source>
</evidence>
<dbReference type="RefSeq" id="WP_180568314.1">
    <property type="nucleotide sequence ID" value="NZ_JACCKB010000012.1"/>
</dbReference>
<gene>
    <name evidence="2" type="ORF">H0A36_09705</name>
</gene>
<organism evidence="2 3">
    <name type="scientific">Spartinivicinus marinus</name>
    <dbReference type="NCBI Taxonomy" id="2994442"/>
    <lineage>
        <taxon>Bacteria</taxon>
        <taxon>Pseudomonadati</taxon>
        <taxon>Pseudomonadota</taxon>
        <taxon>Gammaproteobacteria</taxon>
        <taxon>Oceanospirillales</taxon>
        <taxon>Zooshikellaceae</taxon>
        <taxon>Spartinivicinus</taxon>
    </lineage>
</organism>
<sequence length="258" mass="29475">MKRLPTPAEVKVNCLIFIAVLCAMCGIVYYGKNPSPPESVEQQYLNLGSYEQSKEKFKDLLLNSEDPEQVDSAYNEFVDDVQSNFALMEGVKSGKEKLFYSILRTFIEETAQKNIQLNDVMIAVQSPRILDYSILKREGEFEFQIGVVSDYIKKATENNEYTFNAIVNLQEKLKALGEDSQIYKNSVSAISETFAKQKPVLELLGQAQIDYGNHLLGILENLKNNKKVWLYENDMLVINDDGVLTKHNQLFNFLEEDE</sequence>